<dbReference type="InterPro" id="IPR047806">
    <property type="entry name" value="IHF_actinobact"/>
</dbReference>
<dbReference type="GeneID" id="93374787"/>
<dbReference type="Proteomes" id="UP000037179">
    <property type="component" value="Unassembled WGS sequence"/>
</dbReference>
<name>A0A0B8N4J7_9NOCA</name>
<dbReference type="Pfam" id="PF22525">
    <property type="entry name" value="H2TH_5"/>
    <property type="match status" value="1"/>
</dbReference>
<keyword evidence="4" id="KW-1185">Reference proteome</keyword>
<gene>
    <name evidence="2" type="ORF">NS506_04662</name>
    <name evidence="3" type="ORF">NSK11_contig00041-0007</name>
</gene>
<dbReference type="NCBIfam" id="NF041260">
    <property type="entry name" value="actino_IHF"/>
    <property type="match status" value="1"/>
</dbReference>
<dbReference type="Proteomes" id="UP000180166">
    <property type="component" value="Chromosome"/>
</dbReference>
<dbReference type="Gene3D" id="1.10.8.50">
    <property type="match status" value="1"/>
</dbReference>
<reference evidence="2 5" key="3">
    <citation type="submission" date="2016-10" db="EMBL/GenBank/DDBJ databases">
        <title>Genome sequence of Nocardia seriolae strain EM150506, isolated from Anguila japonica.</title>
        <authorList>
            <person name="Han H.-J."/>
        </authorList>
    </citation>
    <scope>NUCLEOTIDE SEQUENCE [LARGE SCALE GENOMIC DNA]</scope>
    <source>
        <strain evidence="2 5">EM150506</strain>
    </source>
</reference>
<dbReference type="EMBL" id="BBYQ01000041">
    <property type="protein sequence ID" value="GAP28697.1"/>
    <property type="molecule type" value="Genomic_DNA"/>
</dbReference>
<evidence type="ECO:0000313" key="3">
    <source>
        <dbReference type="EMBL" id="GAP28697.1"/>
    </source>
</evidence>
<evidence type="ECO:0000313" key="4">
    <source>
        <dbReference type="Proteomes" id="UP000037179"/>
    </source>
</evidence>
<evidence type="ECO:0000313" key="5">
    <source>
        <dbReference type="Proteomes" id="UP000180166"/>
    </source>
</evidence>
<dbReference type="RefSeq" id="WP_033091590.1">
    <property type="nucleotide sequence ID" value="NZ_AP017900.1"/>
</dbReference>
<organism evidence="3 4">
    <name type="scientific">Nocardia seriolae</name>
    <dbReference type="NCBI Taxonomy" id="37332"/>
    <lineage>
        <taxon>Bacteria</taxon>
        <taxon>Bacillati</taxon>
        <taxon>Actinomycetota</taxon>
        <taxon>Actinomycetes</taxon>
        <taxon>Mycobacteriales</taxon>
        <taxon>Nocardiaceae</taxon>
        <taxon>Nocardia</taxon>
    </lineage>
</organism>
<proteinExistence type="predicted"/>
<reference evidence="4" key="1">
    <citation type="submission" date="2015-07" db="EMBL/GenBank/DDBJ databases">
        <title>Nocardia seriolae U-1 whole genome shotgun sequence.</title>
        <authorList>
            <person name="Imajoh M."/>
            <person name="Fukumoto Y."/>
            <person name="Sukeda M."/>
            <person name="Yamane J."/>
            <person name="Yamasaki K."/>
            <person name="Shimizu M."/>
            <person name="Ohnishi K."/>
            <person name="Oshima S."/>
        </authorList>
    </citation>
    <scope>NUCLEOTIDE SEQUENCE [LARGE SCALE GENOMIC DNA]</scope>
    <source>
        <strain evidence="4">U-1</strain>
    </source>
</reference>
<dbReference type="AlphaFoldDB" id="A0A0B8N4J7"/>
<dbReference type="InterPro" id="IPR055201">
    <property type="entry name" value="IHF-like_H2TH"/>
</dbReference>
<protein>
    <submittedName>
        <fullName evidence="3">Integration host factor</fullName>
    </submittedName>
</protein>
<evidence type="ECO:0000313" key="2">
    <source>
        <dbReference type="EMBL" id="APA98709.1"/>
    </source>
</evidence>
<reference evidence="3 4" key="2">
    <citation type="journal article" date="2016" name="Genome Announc.">
        <title>Draft Genome Sequence of Erythromycin- and Oxytetracycline-Sensitive Nocardia seriolae Strain U-1 (NBRC 110359).</title>
        <authorList>
            <person name="Imajoh M."/>
            <person name="Sukeda M."/>
            <person name="Shimizu M."/>
            <person name="Yamane J."/>
            <person name="Ohnishi K."/>
            <person name="Oshima S."/>
        </authorList>
    </citation>
    <scope>NUCLEOTIDE SEQUENCE [LARGE SCALE GENOMIC DNA]</scope>
    <source>
        <strain evidence="3 4">U-1</strain>
    </source>
</reference>
<accession>A0A0B8N4J7</accession>
<sequence length="104" mass="11029">MALPTMTPEQRSEALAKAAAVRKARSEMIAQVKKGSLSLGELLKRADKEDLVKKTKVSAVIKALPGIGPVKAAKLMDEAEIPADRRIGGLGSRQRAALLEALKA</sequence>
<evidence type="ECO:0000259" key="1">
    <source>
        <dbReference type="Pfam" id="PF22525"/>
    </source>
</evidence>
<dbReference type="KEGG" id="nsr:NS506_04662"/>
<dbReference type="EMBL" id="CP017839">
    <property type="protein sequence ID" value="APA98709.1"/>
    <property type="molecule type" value="Genomic_DNA"/>
</dbReference>
<feature type="domain" description="Integration host factor-like helix-two turn-helix" evidence="1">
    <location>
        <begin position="32"/>
        <end position="100"/>
    </location>
</feature>
<dbReference type="OrthoDB" id="3197442at2"/>